<evidence type="ECO:0008006" key="3">
    <source>
        <dbReference type="Google" id="ProtNLM"/>
    </source>
</evidence>
<dbReference type="EMBL" id="JAFREP010000018">
    <property type="protein sequence ID" value="MBO1320593.1"/>
    <property type="molecule type" value="Genomic_DNA"/>
</dbReference>
<dbReference type="InterPro" id="IPR009045">
    <property type="entry name" value="Zn_M74/Hedgehog-like"/>
</dbReference>
<dbReference type="Gene3D" id="3.30.1380.10">
    <property type="match status" value="1"/>
</dbReference>
<proteinExistence type="predicted"/>
<keyword evidence="2" id="KW-1185">Reference proteome</keyword>
<gene>
    <name evidence="1" type="ORF">J3U88_19100</name>
</gene>
<dbReference type="AlphaFoldDB" id="A0A8J7U5L9"/>
<dbReference type="RefSeq" id="WP_207860547.1">
    <property type="nucleotide sequence ID" value="NZ_JAFREP010000018.1"/>
</dbReference>
<evidence type="ECO:0000313" key="1">
    <source>
        <dbReference type="EMBL" id="MBO1320593.1"/>
    </source>
</evidence>
<dbReference type="Proteomes" id="UP000664417">
    <property type="component" value="Unassembled WGS sequence"/>
</dbReference>
<name>A0A8J7U5L9_9BACT</name>
<dbReference type="SUPFAM" id="SSF55166">
    <property type="entry name" value="Hedgehog/DD-peptidase"/>
    <property type="match status" value="1"/>
</dbReference>
<comment type="caution">
    <text evidence="1">The sequence shown here is derived from an EMBL/GenBank/DDBJ whole genome shotgun (WGS) entry which is preliminary data.</text>
</comment>
<organism evidence="1 2">
    <name type="scientific">Acanthopleuribacter pedis</name>
    <dbReference type="NCBI Taxonomy" id="442870"/>
    <lineage>
        <taxon>Bacteria</taxon>
        <taxon>Pseudomonadati</taxon>
        <taxon>Acidobacteriota</taxon>
        <taxon>Holophagae</taxon>
        <taxon>Acanthopleuribacterales</taxon>
        <taxon>Acanthopleuribacteraceae</taxon>
        <taxon>Acanthopleuribacter</taxon>
    </lineage>
</organism>
<evidence type="ECO:0000313" key="2">
    <source>
        <dbReference type="Proteomes" id="UP000664417"/>
    </source>
</evidence>
<reference evidence="1" key="1">
    <citation type="submission" date="2021-03" db="EMBL/GenBank/DDBJ databases">
        <authorList>
            <person name="Wang G."/>
        </authorList>
    </citation>
    <scope>NUCLEOTIDE SEQUENCE</scope>
    <source>
        <strain evidence="1">KCTC 12899</strain>
    </source>
</reference>
<sequence>MMMPFLLCLYLSPPTFDPGKVSFELVYRDEVSPYSVQSAFVLPNEPLDLTLRHQGGATFKLHAPTLTVSQVKEQQWQLSAPPEPGRHEAVIHREDTGEQVRLNVFVMEPFAKVKNGMLHGYRIGTYPDKPLNNNPIYLPPRGFVKVTKDDLDVKVSPHFTLGRFLCKQKSDFPKYLVLRPRLLRKLEYLLEEVNRQGLACSSFYIMSAFRTPYYNHAIGNVRYSRHQWGGAVDFYIDEKPKDGYPDDLNGDGTIDHHDSMVLYRLIDNLSQRRDYRAFVGGLGRYRKTAAHGPFVHVDVRGFKARWGE</sequence>
<accession>A0A8J7U5L9</accession>
<protein>
    <recommendedName>
        <fullName evidence="3">Peptidase M15A C-terminal domain-containing protein</fullName>
    </recommendedName>
</protein>